<dbReference type="Gene3D" id="1.20.1720.10">
    <property type="entry name" value="Multidrug resistance protein D"/>
    <property type="match status" value="1"/>
</dbReference>
<dbReference type="PROSITE" id="PS00216">
    <property type="entry name" value="SUGAR_TRANSPORT_1"/>
    <property type="match status" value="1"/>
</dbReference>
<evidence type="ECO:0000256" key="6">
    <source>
        <dbReference type="ARBA" id="ARBA00022692"/>
    </source>
</evidence>
<organism evidence="12 13">
    <name type="scientific">Leucobacter weissii</name>
    <dbReference type="NCBI Taxonomy" id="1983706"/>
    <lineage>
        <taxon>Bacteria</taxon>
        <taxon>Bacillati</taxon>
        <taxon>Actinomycetota</taxon>
        <taxon>Actinomycetes</taxon>
        <taxon>Micrococcales</taxon>
        <taxon>Microbacteriaceae</taxon>
        <taxon>Leucobacter</taxon>
    </lineage>
</organism>
<protein>
    <submittedName>
        <fullName evidence="12">Multidrug effflux MFS transporter</fullName>
    </submittedName>
</protein>
<dbReference type="GO" id="GO:0042910">
    <property type="term" value="F:xenobiotic transmembrane transporter activity"/>
    <property type="evidence" value="ECO:0007669"/>
    <property type="project" value="InterPro"/>
</dbReference>
<dbReference type="NCBIfam" id="TIGR00710">
    <property type="entry name" value="efflux_Bcr_CflA"/>
    <property type="match status" value="1"/>
</dbReference>
<evidence type="ECO:0000256" key="8">
    <source>
        <dbReference type="ARBA" id="ARBA00023136"/>
    </source>
</evidence>
<evidence type="ECO:0000256" key="10">
    <source>
        <dbReference type="SAM" id="Phobius"/>
    </source>
</evidence>
<dbReference type="EMBL" id="JAGDYM010000014">
    <property type="protein sequence ID" value="MBO1902692.1"/>
    <property type="molecule type" value="Genomic_DNA"/>
</dbReference>
<keyword evidence="6 10" id="KW-0812">Transmembrane</keyword>
<dbReference type="GO" id="GO:0005886">
    <property type="term" value="C:plasma membrane"/>
    <property type="evidence" value="ECO:0007669"/>
    <property type="project" value="UniProtKB-SubCell"/>
</dbReference>
<evidence type="ECO:0000259" key="11">
    <source>
        <dbReference type="PROSITE" id="PS50850"/>
    </source>
</evidence>
<comment type="caution">
    <text evidence="12">The sequence shown here is derived from an EMBL/GenBank/DDBJ whole genome shotgun (WGS) entry which is preliminary data.</text>
</comment>
<feature type="transmembrane region" description="Helical" evidence="10">
    <location>
        <begin position="184"/>
        <end position="205"/>
    </location>
</feature>
<comment type="similarity">
    <text evidence="3">Belongs to the major facilitator superfamily. TCR/Tet family.</text>
</comment>
<dbReference type="SUPFAM" id="SSF103473">
    <property type="entry name" value="MFS general substrate transporter"/>
    <property type="match status" value="1"/>
</dbReference>
<dbReference type="InterPro" id="IPR001958">
    <property type="entry name" value="Tet-R_TetA/multi-R_MdtG-like"/>
</dbReference>
<dbReference type="InterPro" id="IPR036259">
    <property type="entry name" value="MFS_trans_sf"/>
</dbReference>
<dbReference type="PRINTS" id="PR01035">
    <property type="entry name" value="TCRTETA"/>
</dbReference>
<dbReference type="GO" id="GO:1990961">
    <property type="term" value="P:xenobiotic detoxification by transmembrane export across the plasma membrane"/>
    <property type="evidence" value="ECO:0007669"/>
    <property type="project" value="InterPro"/>
</dbReference>
<dbReference type="Proteomes" id="UP000664382">
    <property type="component" value="Unassembled WGS sequence"/>
</dbReference>
<keyword evidence="4" id="KW-0813">Transport</keyword>
<sequence length="423" mass="42619">MTRSDGAAPAETGAAEGTGPRAGRGLTAPILLSVGALAMLGPLSTDVFLPALPTIAEEFATTSERVQFSLTATTVGLAIGQLFSGPLSDAIGRRRPLLVGSAAMTLFSVACAAAPELWLLIAACFLMGLGASTGGTVGRAVVSDVAVGTEITRGFALLGTLMSLGPVIAPVVGVLLMIPWGWRGIFIGLAAVSALIFAALAAFVPESLPPARRVRGGVSAVPRSVSAAARSRAFWCGAISVWAAFAASFSYIAGSSYVLQLGLGFSSAAYAVTFAVNGVGLMAVGLLAARLSRRWNDHALVGFGLVVLSIGAALVAVAGLTGRLSPWLILPGFFCLAAACGLYIGPALSVAVQGLRHIAGTVLALVGAIQFVVAGLVSPISALGGGTDLTAMAALVVGGSAVAWAGWFLLRPRAERLEGAPRR</sequence>
<evidence type="ECO:0000256" key="5">
    <source>
        <dbReference type="ARBA" id="ARBA00022475"/>
    </source>
</evidence>
<keyword evidence="7 10" id="KW-1133">Transmembrane helix</keyword>
<feature type="transmembrane region" description="Helical" evidence="10">
    <location>
        <begin position="357"/>
        <end position="377"/>
    </location>
</feature>
<dbReference type="PANTHER" id="PTHR23502">
    <property type="entry name" value="MAJOR FACILITATOR SUPERFAMILY"/>
    <property type="match status" value="1"/>
</dbReference>
<evidence type="ECO:0000256" key="1">
    <source>
        <dbReference type="ARBA" id="ARBA00004651"/>
    </source>
</evidence>
<dbReference type="CDD" id="cd17320">
    <property type="entry name" value="MFS_MdfA_MDR_like"/>
    <property type="match status" value="1"/>
</dbReference>
<feature type="transmembrane region" description="Helical" evidence="10">
    <location>
        <begin position="154"/>
        <end position="178"/>
    </location>
</feature>
<evidence type="ECO:0000313" key="12">
    <source>
        <dbReference type="EMBL" id="MBO1902692.1"/>
    </source>
</evidence>
<comment type="similarity">
    <text evidence="2">Belongs to the major facilitator superfamily. Bcr/CmlA family.</text>
</comment>
<feature type="transmembrane region" description="Helical" evidence="10">
    <location>
        <begin position="96"/>
        <end position="114"/>
    </location>
</feature>
<feature type="transmembrane region" description="Helical" evidence="10">
    <location>
        <begin position="389"/>
        <end position="410"/>
    </location>
</feature>
<feature type="transmembrane region" description="Helical" evidence="10">
    <location>
        <begin position="265"/>
        <end position="288"/>
    </location>
</feature>
<feature type="region of interest" description="Disordered" evidence="9">
    <location>
        <begin position="1"/>
        <end position="21"/>
    </location>
</feature>
<feature type="transmembrane region" description="Helical" evidence="10">
    <location>
        <begin position="300"/>
        <end position="321"/>
    </location>
</feature>
<dbReference type="InterPro" id="IPR011701">
    <property type="entry name" value="MFS"/>
</dbReference>
<dbReference type="PANTHER" id="PTHR23502:SF132">
    <property type="entry name" value="POLYAMINE TRANSPORTER 2-RELATED"/>
    <property type="match status" value="1"/>
</dbReference>
<reference evidence="12" key="1">
    <citation type="submission" date="2021-03" db="EMBL/GenBank/DDBJ databases">
        <title>Leucobacter chromiisoli sp. nov., isolated from chromium-containing soil of chemical plant.</title>
        <authorList>
            <person name="Xu Z."/>
        </authorList>
    </citation>
    <scope>NUCLEOTIDE SEQUENCE</scope>
    <source>
        <strain evidence="12">S27</strain>
    </source>
</reference>
<gene>
    <name evidence="12" type="ORF">J4H92_12120</name>
</gene>
<evidence type="ECO:0000256" key="7">
    <source>
        <dbReference type="ARBA" id="ARBA00022989"/>
    </source>
</evidence>
<evidence type="ECO:0000256" key="3">
    <source>
        <dbReference type="ARBA" id="ARBA00007520"/>
    </source>
</evidence>
<feature type="transmembrane region" description="Helical" evidence="10">
    <location>
        <begin position="120"/>
        <end position="142"/>
    </location>
</feature>
<evidence type="ECO:0000256" key="4">
    <source>
        <dbReference type="ARBA" id="ARBA00022448"/>
    </source>
</evidence>
<keyword evidence="5" id="KW-1003">Cell membrane</keyword>
<evidence type="ECO:0000256" key="9">
    <source>
        <dbReference type="SAM" id="MobiDB-lite"/>
    </source>
</evidence>
<dbReference type="Pfam" id="PF07690">
    <property type="entry name" value="MFS_1"/>
    <property type="match status" value="1"/>
</dbReference>
<name>A0A939MQ71_9MICO</name>
<comment type="subcellular location">
    <subcellularLocation>
        <location evidence="1">Cell membrane</location>
        <topology evidence="1">Multi-pass membrane protein</topology>
    </subcellularLocation>
</comment>
<proteinExistence type="inferred from homology"/>
<keyword evidence="8 10" id="KW-0472">Membrane</keyword>
<dbReference type="PROSITE" id="PS50850">
    <property type="entry name" value="MFS"/>
    <property type="match status" value="1"/>
</dbReference>
<keyword evidence="13" id="KW-1185">Reference proteome</keyword>
<feature type="transmembrane region" description="Helical" evidence="10">
    <location>
        <begin position="327"/>
        <end position="345"/>
    </location>
</feature>
<dbReference type="RefSeq" id="WP_208098459.1">
    <property type="nucleotide sequence ID" value="NZ_JAGDYM010000014.1"/>
</dbReference>
<dbReference type="InterPro" id="IPR020846">
    <property type="entry name" value="MFS_dom"/>
</dbReference>
<evidence type="ECO:0000256" key="2">
    <source>
        <dbReference type="ARBA" id="ARBA00006236"/>
    </source>
</evidence>
<feature type="domain" description="Major facilitator superfamily (MFS) profile" evidence="11">
    <location>
        <begin position="30"/>
        <end position="423"/>
    </location>
</feature>
<dbReference type="InterPro" id="IPR005829">
    <property type="entry name" value="Sugar_transporter_CS"/>
</dbReference>
<accession>A0A939MQ71</accession>
<feature type="transmembrane region" description="Helical" evidence="10">
    <location>
        <begin position="233"/>
        <end position="253"/>
    </location>
</feature>
<dbReference type="InterPro" id="IPR004812">
    <property type="entry name" value="Efflux_drug-R_Bcr/CmlA"/>
</dbReference>
<evidence type="ECO:0000313" key="13">
    <source>
        <dbReference type="Proteomes" id="UP000664382"/>
    </source>
</evidence>
<dbReference type="AlphaFoldDB" id="A0A939MQ71"/>